<gene>
    <name evidence="2" type="ORF">KK083_18170</name>
</gene>
<dbReference type="RefSeq" id="WP_254165674.1">
    <property type="nucleotide sequence ID" value="NZ_JAHESF010000018.1"/>
</dbReference>
<reference evidence="2 3" key="1">
    <citation type="submission" date="2021-05" db="EMBL/GenBank/DDBJ databases">
        <title>A Polyphasic approach of four new species of the genus Ohtaekwangia: Ohtaekwangia histidinii sp. nov., Ohtaekwangia cretensis sp. nov., Ohtaekwangia indiensis sp. nov., Ohtaekwangia reichenbachii sp. nov. from diverse environment.</title>
        <authorList>
            <person name="Octaviana S."/>
        </authorList>
    </citation>
    <scope>NUCLEOTIDE SEQUENCE [LARGE SCALE GENOMIC DNA]</scope>
    <source>
        <strain evidence="2 3">PWU4</strain>
    </source>
</reference>
<feature type="signal peptide" evidence="1">
    <location>
        <begin position="1"/>
        <end position="19"/>
    </location>
</feature>
<protein>
    <recommendedName>
        <fullName evidence="4">Tetratricopeptide repeat protein</fullName>
    </recommendedName>
</protein>
<name>A0AAP2DM45_9BACT</name>
<feature type="chain" id="PRO_5042997219" description="Tetratricopeptide repeat protein" evidence="1">
    <location>
        <begin position="20"/>
        <end position="422"/>
    </location>
</feature>
<comment type="caution">
    <text evidence="2">The sequence shown here is derived from an EMBL/GenBank/DDBJ whole genome shotgun (WGS) entry which is preliminary data.</text>
</comment>
<dbReference type="Proteomes" id="UP001319200">
    <property type="component" value="Unassembled WGS sequence"/>
</dbReference>
<dbReference type="InterPro" id="IPR015943">
    <property type="entry name" value="WD40/YVTN_repeat-like_dom_sf"/>
</dbReference>
<keyword evidence="1" id="KW-0732">Signal</keyword>
<dbReference type="InterPro" id="IPR011990">
    <property type="entry name" value="TPR-like_helical_dom_sf"/>
</dbReference>
<dbReference type="AlphaFoldDB" id="A0AAP2DM45"/>
<sequence length="422" mass="47376">MKQLLLIGLLAMGICPAIAQPNALPEALAKAREAYKAGDHQRFYELMLEAHKVHPYHQGVLYQAGLAAALNNKPEEAITWLTRAIQVNAAYDLTHQDLASLNGREDLEKLKILQQELQQPIVHSDTAFVVKDRTLHVETIAPGESKGVFYLGSIHRSKIVRVDEKGNSRDFTTDGQDGLTSVFGIKVDAAKKVLWACAAPVPQMEGFDSTHTPAVFKYDLRTGKLLTRYSPRVPKQPIFGDLVLSSKGIVFIPDSRNNIIFTVNERSGQLEPYFTSPEFWNIQGITFSDDGKYLFIADYIKGIFRLDMQNKTLTFLPADFPLSLKSIDGLTYYNNSLVAIQNGVTPMRVTRYYLNDTHDRLTSYSIIDRAHPAFNEPTTGCRINDTFYYVANSLWSGYDKANKLKPTNELQDVVILKVGLKK</sequence>
<dbReference type="Gene3D" id="2.130.10.10">
    <property type="entry name" value="YVTN repeat-like/Quinoprotein amine dehydrogenase"/>
    <property type="match status" value="1"/>
</dbReference>
<evidence type="ECO:0000313" key="3">
    <source>
        <dbReference type="Proteomes" id="UP001319200"/>
    </source>
</evidence>
<dbReference type="Gene3D" id="1.25.40.10">
    <property type="entry name" value="Tetratricopeptide repeat domain"/>
    <property type="match status" value="1"/>
</dbReference>
<dbReference type="SUPFAM" id="SSF63825">
    <property type="entry name" value="YWTD domain"/>
    <property type="match status" value="1"/>
</dbReference>
<dbReference type="EMBL" id="JAHESF010000018">
    <property type="protein sequence ID" value="MBT1698825.1"/>
    <property type="molecule type" value="Genomic_DNA"/>
</dbReference>
<organism evidence="2 3">
    <name type="scientific">Chryseosolibacter histidini</name>
    <dbReference type="NCBI Taxonomy" id="2782349"/>
    <lineage>
        <taxon>Bacteria</taxon>
        <taxon>Pseudomonadati</taxon>
        <taxon>Bacteroidota</taxon>
        <taxon>Cytophagia</taxon>
        <taxon>Cytophagales</taxon>
        <taxon>Chryseotaleaceae</taxon>
        <taxon>Chryseosolibacter</taxon>
    </lineage>
</organism>
<dbReference type="SUPFAM" id="SSF48452">
    <property type="entry name" value="TPR-like"/>
    <property type="match status" value="1"/>
</dbReference>
<proteinExistence type="predicted"/>
<accession>A0AAP2DM45</accession>
<evidence type="ECO:0000256" key="1">
    <source>
        <dbReference type="SAM" id="SignalP"/>
    </source>
</evidence>
<keyword evidence="3" id="KW-1185">Reference proteome</keyword>
<evidence type="ECO:0000313" key="2">
    <source>
        <dbReference type="EMBL" id="MBT1698825.1"/>
    </source>
</evidence>
<evidence type="ECO:0008006" key="4">
    <source>
        <dbReference type="Google" id="ProtNLM"/>
    </source>
</evidence>